<organism evidence="2 3">
    <name type="scientific">Thermohalobacter berrensis</name>
    <dbReference type="NCBI Taxonomy" id="99594"/>
    <lineage>
        <taxon>Bacteria</taxon>
        <taxon>Bacillati</taxon>
        <taxon>Bacillota</taxon>
        <taxon>Tissierellia</taxon>
        <taxon>Tissierellales</taxon>
        <taxon>Thermohalobacteraceae</taxon>
        <taxon>Thermohalobacter</taxon>
    </lineage>
</organism>
<accession>A0A419T4Z7</accession>
<dbReference type="RefSeq" id="WP_120168411.1">
    <property type="nucleotide sequence ID" value="NZ_MCIB01000010.1"/>
</dbReference>
<name>A0A419T4Z7_9FIRM</name>
<proteinExistence type="predicted"/>
<dbReference type="Pfam" id="PF01464">
    <property type="entry name" value="SLT"/>
    <property type="match status" value="1"/>
</dbReference>
<feature type="domain" description="Transglycosylase SLT" evidence="1">
    <location>
        <begin position="94"/>
        <end position="199"/>
    </location>
</feature>
<gene>
    <name evidence="2" type="ORF">BET03_10825</name>
</gene>
<dbReference type="InterPro" id="IPR023346">
    <property type="entry name" value="Lysozyme-like_dom_sf"/>
</dbReference>
<dbReference type="PANTHER" id="PTHR37423">
    <property type="entry name" value="SOLUBLE LYTIC MUREIN TRANSGLYCOSYLASE-RELATED"/>
    <property type="match status" value="1"/>
</dbReference>
<protein>
    <recommendedName>
        <fullName evidence="1">Transglycosylase SLT domain-containing protein</fullName>
    </recommendedName>
</protein>
<comment type="caution">
    <text evidence="2">The sequence shown here is derived from an EMBL/GenBank/DDBJ whole genome shotgun (WGS) entry which is preliminary data.</text>
</comment>
<dbReference type="PANTHER" id="PTHR37423:SF2">
    <property type="entry name" value="MEMBRANE-BOUND LYTIC MUREIN TRANSGLYCOSYLASE C"/>
    <property type="match status" value="1"/>
</dbReference>
<dbReference type="Proteomes" id="UP000284177">
    <property type="component" value="Unassembled WGS sequence"/>
</dbReference>
<evidence type="ECO:0000259" key="1">
    <source>
        <dbReference type="Pfam" id="PF01464"/>
    </source>
</evidence>
<evidence type="ECO:0000313" key="2">
    <source>
        <dbReference type="EMBL" id="RKD32561.1"/>
    </source>
</evidence>
<sequence>MQKKSLMKLIIVGIVLISSIVYGVSVNEREEKTLNLHTISDKKVVSKLKKITENEEKMTIKSKNNFDEKMIDYTKNITGLTHEEVLYLLGQCKKKDLNIFVVLGLMKVESNFNKYCVGSLGERGLGQLMENTAKPLAYNLGIEYDPDKLFEPKYNILLFTTQLKYLKKLFDNDMHKVLTAYNRGQYGLKRYMASRSDRKNPAKSVYSDKVLEYAVKYQNEFKKWK</sequence>
<dbReference type="AlphaFoldDB" id="A0A419T4Z7"/>
<dbReference type="InterPro" id="IPR008258">
    <property type="entry name" value="Transglycosylase_SLT_dom_1"/>
</dbReference>
<reference evidence="2 3" key="1">
    <citation type="submission" date="2016-08" db="EMBL/GenBank/DDBJ databases">
        <title>Novel Firmicutes and Novel Genomes.</title>
        <authorList>
            <person name="Poppleton D.I."/>
            <person name="Gribaldo S."/>
        </authorList>
    </citation>
    <scope>NUCLEOTIDE SEQUENCE [LARGE SCALE GENOMIC DNA]</scope>
    <source>
        <strain evidence="2 3">CTT3</strain>
    </source>
</reference>
<dbReference type="SUPFAM" id="SSF53955">
    <property type="entry name" value="Lysozyme-like"/>
    <property type="match status" value="1"/>
</dbReference>
<dbReference type="OrthoDB" id="9815002at2"/>
<keyword evidence="3" id="KW-1185">Reference proteome</keyword>
<dbReference type="EMBL" id="MCIB01000010">
    <property type="protein sequence ID" value="RKD32561.1"/>
    <property type="molecule type" value="Genomic_DNA"/>
</dbReference>
<dbReference type="Gene3D" id="1.10.530.10">
    <property type="match status" value="1"/>
</dbReference>
<evidence type="ECO:0000313" key="3">
    <source>
        <dbReference type="Proteomes" id="UP000284177"/>
    </source>
</evidence>